<reference evidence="12" key="1">
    <citation type="submission" date="2025-08" db="UniProtKB">
        <authorList>
            <consortium name="RefSeq"/>
        </authorList>
    </citation>
    <scope>IDENTIFICATION</scope>
</reference>
<keyword evidence="2" id="KW-0479">Metal-binding</keyword>
<dbReference type="RefSeq" id="XP_005112223.1">
    <property type="nucleotide sequence ID" value="XM_005112166.3"/>
</dbReference>
<evidence type="ECO:0000256" key="5">
    <source>
        <dbReference type="ARBA" id="ARBA00023015"/>
    </source>
</evidence>
<feature type="region of interest" description="Disordered" evidence="9">
    <location>
        <begin position="1"/>
        <end position="62"/>
    </location>
</feature>
<gene>
    <name evidence="12" type="primary">LOC101850383</name>
</gene>
<feature type="domain" description="C2H2-type" evidence="10">
    <location>
        <begin position="549"/>
        <end position="576"/>
    </location>
</feature>
<dbReference type="SMART" id="SM00355">
    <property type="entry name" value="ZnF_C2H2"/>
    <property type="match status" value="11"/>
</dbReference>
<feature type="compositionally biased region" description="Low complexity" evidence="9">
    <location>
        <begin position="349"/>
        <end position="360"/>
    </location>
</feature>
<keyword evidence="3" id="KW-0677">Repeat</keyword>
<feature type="domain" description="C2H2-type" evidence="10">
    <location>
        <begin position="745"/>
        <end position="772"/>
    </location>
</feature>
<feature type="domain" description="C2H2-type" evidence="10">
    <location>
        <begin position="717"/>
        <end position="744"/>
    </location>
</feature>
<keyword evidence="8" id="KW-0863">Zinc-finger</keyword>
<evidence type="ECO:0000256" key="9">
    <source>
        <dbReference type="SAM" id="MobiDB-lite"/>
    </source>
</evidence>
<dbReference type="Gene3D" id="3.30.160.60">
    <property type="entry name" value="Classic Zinc Finger"/>
    <property type="match status" value="11"/>
</dbReference>
<dbReference type="Pfam" id="PF12874">
    <property type="entry name" value="zf-met"/>
    <property type="match status" value="1"/>
</dbReference>
<sequence length="802" mass="89603">MEETADLSGMATTTTTTEAEGVRIKHEFDSPRSRPRSTDSTGSVLEHTTVEETANVKEEDSSSCVVEGEQLLRNDGIGRQGQGLVMQMKPDIDGNNCETEILRSDDRQIVSKQVSGLNISISKKDGPKKNCTTLKLPTIRSTDNNINSSRPTIRSMSRSEEADAEARKNDDDSCSNGDSDHVWKEENQTQGKGELLKIIKTEPLSDYGDEVECEVQNFVKQEVTELESPNLSEIGKTEGQEVGDAVEMCVEQTLNRDHVGQPESEGIQLKISDVRSLCNEQSPNQLTDHVVGSISSVPTFSADSALQECSDKNSNSASRDNWNKYKGNVYSALTRSLQATRKESEQTRSSSHSTCLSSRASKTKQRKVVKETITSGDGHAAAAAAAADAAAAVKSCDLRPSVAENKQFILSKSLINICGLYLKHSSAVEATAAPSNGDLEEDVGQTETSQVVTDDYSVMKDIYAVGNRGNEQPSNPGCSGLDHSAPVVKEKPFRCDICGKCFASKGNLKGHEKTHSGEKPYSCDVCGALFTRSHGLLRHKITHTGEKPFQCDVCEVRFTYRHNLEYHRRTHLKEKPYKCERCDETFTTRGNLKRHQKTHTGEKPYQCDLCDFRSARNSDLLSHKKTHLTEKPHECDICGACFATVVDLQRHHRGHFGEKPYKCEDCDFSCWKNKDLVQHRRKHTGEKPYKCEVCDATFARRAYLRSHKRRHTGEKPFICEVCDARFAHQNTLLNHRRLHLGERPFKCDVCGEGFTNKSTMHSHRKTHSLERPFACDICGVGYKWKNTLKLHKRKHSNEKPEV</sequence>
<feature type="domain" description="C2H2-type" evidence="10">
    <location>
        <begin position="689"/>
        <end position="716"/>
    </location>
</feature>
<keyword evidence="7" id="KW-0539">Nucleus</keyword>
<feature type="region of interest" description="Disordered" evidence="9">
    <location>
        <begin position="140"/>
        <end position="190"/>
    </location>
</feature>
<feature type="compositionally biased region" description="Basic and acidic residues" evidence="9">
    <location>
        <begin position="157"/>
        <end position="171"/>
    </location>
</feature>
<feature type="compositionally biased region" description="Polar residues" evidence="9">
    <location>
        <begin position="140"/>
        <end position="156"/>
    </location>
</feature>
<evidence type="ECO:0000313" key="11">
    <source>
        <dbReference type="Proteomes" id="UP000694888"/>
    </source>
</evidence>
<feature type="domain" description="C2H2-type" evidence="10">
    <location>
        <begin position="521"/>
        <end position="548"/>
    </location>
</feature>
<evidence type="ECO:0000256" key="6">
    <source>
        <dbReference type="ARBA" id="ARBA00023163"/>
    </source>
</evidence>
<dbReference type="Proteomes" id="UP000694888">
    <property type="component" value="Unplaced"/>
</dbReference>
<evidence type="ECO:0000256" key="4">
    <source>
        <dbReference type="ARBA" id="ARBA00022833"/>
    </source>
</evidence>
<feature type="compositionally biased region" description="Basic and acidic residues" evidence="9">
    <location>
        <begin position="48"/>
        <end position="60"/>
    </location>
</feature>
<feature type="domain" description="C2H2-type" evidence="10">
    <location>
        <begin position="577"/>
        <end position="604"/>
    </location>
</feature>
<dbReference type="PROSITE" id="PS50157">
    <property type="entry name" value="ZINC_FINGER_C2H2_2"/>
    <property type="match status" value="11"/>
</dbReference>
<organism evidence="11 12">
    <name type="scientific">Aplysia californica</name>
    <name type="common">California sea hare</name>
    <dbReference type="NCBI Taxonomy" id="6500"/>
    <lineage>
        <taxon>Eukaryota</taxon>
        <taxon>Metazoa</taxon>
        <taxon>Spiralia</taxon>
        <taxon>Lophotrochozoa</taxon>
        <taxon>Mollusca</taxon>
        <taxon>Gastropoda</taxon>
        <taxon>Heterobranchia</taxon>
        <taxon>Euthyneura</taxon>
        <taxon>Tectipleura</taxon>
        <taxon>Aplysiida</taxon>
        <taxon>Aplysioidea</taxon>
        <taxon>Aplysiidae</taxon>
        <taxon>Aplysia</taxon>
    </lineage>
</organism>
<evidence type="ECO:0000256" key="3">
    <source>
        <dbReference type="ARBA" id="ARBA00022737"/>
    </source>
</evidence>
<keyword evidence="6" id="KW-0804">Transcription</keyword>
<feature type="region of interest" description="Disordered" evidence="9">
    <location>
        <begin position="338"/>
        <end position="367"/>
    </location>
</feature>
<evidence type="ECO:0000313" key="12">
    <source>
        <dbReference type="RefSeq" id="XP_005112223.1"/>
    </source>
</evidence>
<evidence type="ECO:0000259" key="10">
    <source>
        <dbReference type="PROSITE" id="PS50157"/>
    </source>
</evidence>
<evidence type="ECO:0000256" key="2">
    <source>
        <dbReference type="ARBA" id="ARBA00022723"/>
    </source>
</evidence>
<accession>A0ABM0K9M0</accession>
<keyword evidence="5" id="KW-0805">Transcription regulation</keyword>
<dbReference type="InterPro" id="IPR013087">
    <property type="entry name" value="Znf_C2H2_type"/>
</dbReference>
<feature type="compositionally biased region" description="Basic and acidic residues" evidence="9">
    <location>
        <begin position="178"/>
        <end position="187"/>
    </location>
</feature>
<evidence type="ECO:0000256" key="7">
    <source>
        <dbReference type="ARBA" id="ARBA00023242"/>
    </source>
</evidence>
<evidence type="ECO:0000256" key="8">
    <source>
        <dbReference type="PROSITE-ProRule" id="PRU00042"/>
    </source>
</evidence>
<comment type="subcellular location">
    <subcellularLocation>
        <location evidence="1">Nucleus</location>
    </subcellularLocation>
</comment>
<feature type="domain" description="C2H2-type" evidence="10">
    <location>
        <begin position="605"/>
        <end position="632"/>
    </location>
</feature>
<dbReference type="GeneID" id="101850383"/>
<feature type="domain" description="C2H2-type" evidence="10">
    <location>
        <begin position="661"/>
        <end position="688"/>
    </location>
</feature>
<keyword evidence="4" id="KW-0862">Zinc</keyword>
<dbReference type="SUPFAM" id="SSF57667">
    <property type="entry name" value="beta-beta-alpha zinc fingers"/>
    <property type="match status" value="6"/>
</dbReference>
<dbReference type="PANTHER" id="PTHR24399">
    <property type="entry name" value="ZINC FINGER AND BTB DOMAIN-CONTAINING"/>
    <property type="match status" value="1"/>
</dbReference>
<feature type="domain" description="C2H2-type" evidence="10">
    <location>
        <begin position="633"/>
        <end position="660"/>
    </location>
</feature>
<name>A0ABM0K9M0_APLCA</name>
<feature type="domain" description="C2H2-type" evidence="10">
    <location>
        <begin position="773"/>
        <end position="800"/>
    </location>
</feature>
<dbReference type="PANTHER" id="PTHR24399:SF23">
    <property type="entry name" value="C2H2-TYPE DOMAIN-CONTAINING PROTEIN"/>
    <property type="match status" value="1"/>
</dbReference>
<dbReference type="Pfam" id="PF00096">
    <property type="entry name" value="zf-C2H2"/>
    <property type="match status" value="7"/>
</dbReference>
<protein>
    <submittedName>
        <fullName evidence="12">Zinc finger protein 37</fullName>
    </submittedName>
</protein>
<proteinExistence type="predicted"/>
<dbReference type="PROSITE" id="PS00028">
    <property type="entry name" value="ZINC_FINGER_C2H2_1"/>
    <property type="match status" value="10"/>
</dbReference>
<feature type="compositionally biased region" description="Basic and acidic residues" evidence="9">
    <location>
        <begin position="20"/>
        <end position="32"/>
    </location>
</feature>
<feature type="domain" description="C2H2-type" evidence="10">
    <location>
        <begin position="493"/>
        <end position="520"/>
    </location>
</feature>
<dbReference type="InterPro" id="IPR036236">
    <property type="entry name" value="Znf_C2H2_sf"/>
</dbReference>
<evidence type="ECO:0000256" key="1">
    <source>
        <dbReference type="ARBA" id="ARBA00004123"/>
    </source>
</evidence>
<keyword evidence="11" id="KW-1185">Reference proteome</keyword>